<dbReference type="InterPro" id="IPR050482">
    <property type="entry name" value="Sensor_HK_TwoCompSys"/>
</dbReference>
<dbReference type="PANTHER" id="PTHR24421">
    <property type="entry name" value="NITRATE/NITRITE SENSOR PROTEIN NARX-RELATED"/>
    <property type="match status" value="1"/>
</dbReference>
<keyword evidence="5" id="KW-0808">Transferase</keyword>
<dbReference type="GO" id="GO:0016301">
    <property type="term" value="F:kinase activity"/>
    <property type="evidence" value="ECO:0007669"/>
    <property type="project" value="UniProtKB-KW"/>
</dbReference>
<evidence type="ECO:0000256" key="9">
    <source>
        <dbReference type="ARBA" id="ARBA00023012"/>
    </source>
</evidence>
<keyword evidence="8" id="KW-1133">Transmembrane helix</keyword>
<sequence>MKSSGTLFEETTKTMTGNTNRINKISQSLNVLETLKELGQFYQHPLFSKSTTLEKLSGIKTTSKTHYSEFKRTITFLSEKHKQQSAILIKLHDLLEQTRQEILLRERTRIASDLHDSVLQILFVIMLYIDQCLEELPSFSPTLRKLILLKKLVDNTAREVRNVVYQLSSSKQKCSLTKKLENLVQYLNATGLVTIRLNVPASEPEMPEFMSKNIYHIVQEALFNVLKHSMAREAKVNILFKEKEIELSVVDAGIGICPDIFHKPHDEEMKFGLKNMIWRIKCLKGSFEIKKPETGGTEIRAVIPFQGG</sequence>
<dbReference type="RefSeq" id="WP_307403158.1">
    <property type="nucleotide sequence ID" value="NZ_JAUSUX010000023.1"/>
</dbReference>
<evidence type="ECO:0000259" key="11">
    <source>
        <dbReference type="Pfam" id="PF02518"/>
    </source>
</evidence>
<evidence type="ECO:0000259" key="12">
    <source>
        <dbReference type="Pfam" id="PF07730"/>
    </source>
</evidence>
<comment type="catalytic activity">
    <reaction evidence="1">
        <text>ATP + protein L-histidine = ADP + protein N-phospho-L-histidine.</text>
        <dbReference type="EC" id="2.7.13.3"/>
    </reaction>
</comment>
<dbReference type="Pfam" id="PF07730">
    <property type="entry name" value="HisKA_3"/>
    <property type="match status" value="1"/>
</dbReference>
<evidence type="ECO:0000256" key="8">
    <source>
        <dbReference type="ARBA" id="ARBA00022989"/>
    </source>
</evidence>
<dbReference type="PANTHER" id="PTHR24421:SF37">
    <property type="entry name" value="SENSOR HISTIDINE KINASE NARS"/>
    <property type="match status" value="1"/>
</dbReference>
<dbReference type="Pfam" id="PF02518">
    <property type="entry name" value="HATPase_c"/>
    <property type="match status" value="1"/>
</dbReference>
<keyword evidence="10" id="KW-0472">Membrane</keyword>
<protein>
    <recommendedName>
        <fullName evidence="3">histidine kinase</fullName>
        <ecNumber evidence="3">2.7.13.3</ecNumber>
    </recommendedName>
</protein>
<keyword evidence="4" id="KW-1003">Cell membrane</keyword>
<keyword evidence="9" id="KW-0902">Two-component regulatory system</keyword>
<evidence type="ECO:0000256" key="6">
    <source>
        <dbReference type="ARBA" id="ARBA00022692"/>
    </source>
</evidence>
<evidence type="ECO:0000256" key="3">
    <source>
        <dbReference type="ARBA" id="ARBA00012438"/>
    </source>
</evidence>
<evidence type="ECO:0000256" key="4">
    <source>
        <dbReference type="ARBA" id="ARBA00022475"/>
    </source>
</evidence>
<dbReference type="CDD" id="cd16917">
    <property type="entry name" value="HATPase_UhpB-NarQ-NarX-like"/>
    <property type="match status" value="1"/>
</dbReference>
<proteinExistence type="predicted"/>
<reference evidence="13 14" key="1">
    <citation type="submission" date="2023-07" db="EMBL/GenBank/DDBJ databases">
        <title>Genomic Encyclopedia of Type Strains, Phase IV (KMG-IV): sequencing the most valuable type-strain genomes for metagenomic binning, comparative biology and taxonomic classification.</title>
        <authorList>
            <person name="Goeker M."/>
        </authorList>
    </citation>
    <scope>NUCLEOTIDE SEQUENCE [LARGE SCALE GENOMIC DNA]</scope>
    <source>
        <strain evidence="13 14">DSM 12396</strain>
    </source>
</reference>
<evidence type="ECO:0000313" key="14">
    <source>
        <dbReference type="Proteomes" id="UP001225644"/>
    </source>
</evidence>
<name>A0ABU0B3J6_9FIRM</name>
<evidence type="ECO:0000256" key="10">
    <source>
        <dbReference type="ARBA" id="ARBA00023136"/>
    </source>
</evidence>
<dbReference type="Gene3D" id="1.20.5.1930">
    <property type="match status" value="1"/>
</dbReference>
<evidence type="ECO:0000256" key="7">
    <source>
        <dbReference type="ARBA" id="ARBA00022777"/>
    </source>
</evidence>
<dbReference type="SUPFAM" id="SSF55874">
    <property type="entry name" value="ATPase domain of HSP90 chaperone/DNA topoisomerase II/histidine kinase"/>
    <property type="match status" value="1"/>
</dbReference>
<dbReference type="EMBL" id="JAUSUX010000023">
    <property type="protein sequence ID" value="MDQ0287292.1"/>
    <property type="molecule type" value="Genomic_DNA"/>
</dbReference>
<comment type="subcellular location">
    <subcellularLocation>
        <location evidence="2">Cell membrane</location>
        <topology evidence="2">Multi-pass membrane protein</topology>
    </subcellularLocation>
</comment>
<dbReference type="InterPro" id="IPR003594">
    <property type="entry name" value="HATPase_dom"/>
</dbReference>
<comment type="caution">
    <text evidence="13">The sequence shown here is derived from an EMBL/GenBank/DDBJ whole genome shotgun (WGS) entry which is preliminary data.</text>
</comment>
<keyword evidence="6" id="KW-0812">Transmembrane</keyword>
<accession>A0ABU0B3J6</accession>
<dbReference type="InterPro" id="IPR036890">
    <property type="entry name" value="HATPase_C_sf"/>
</dbReference>
<evidence type="ECO:0000256" key="5">
    <source>
        <dbReference type="ARBA" id="ARBA00022679"/>
    </source>
</evidence>
<dbReference type="InterPro" id="IPR011712">
    <property type="entry name" value="Sig_transdc_His_kin_sub3_dim/P"/>
</dbReference>
<gene>
    <name evidence="13" type="ORF">J2Z49_002413</name>
</gene>
<feature type="domain" description="Signal transduction histidine kinase subgroup 3 dimerisation and phosphoacceptor" evidence="12">
    <location>
        <begin position="106"/>
        <end position="169"/>
    </location>
</feature>
<keyword evidence="14" id="KW-1185">Reference proteome</keyword>
<dbReference type="Proteomes" id="UP001225644">
    <property type="component" value="Unassembled WGS sequence"/>
</dbReference>
<dbReference type="Gene3D" id="3.30.565.10">
    <property type="entry name" value="Histidine kinase-like ATPase, C-terminal domain"/>
    <property type="match status" value="1"/>
</dbReference>
<evidence type="ECO:0000256" key="1">
    <source>
        <dbReference type="ARBA" id="ARBA00000085"/>
    </source>
</evidence>
<keyword evidence="7 13" id="KW-0418">Kinase</keyword>
<feature type="domain" description="Histidine kinase/HSP90-like ATPase" evidence="11">
    <location>
        <begin position="213"/>
        <end position="306"/>
    </location>
</feature>
<evidence type="ECO:0000313" key="13">
    <source>
        <dbReference type="EMBL" id="MDQ0287292.1"/>
    </source>
</evidence>
<organism evidence="13 14">
    <name type="scientific">Desulfofundulus luciae</name>
    <dbReference type="NCBI Taxonomy" id="74702"/>
    <lineage>
        <taxon>Bacteria</taxon>
        <taxon>Bacillati</taxon>
        <taxon>Bacillota</taxon>
        <taxon>Clostridia</taxon>
        <taxon>Eubacteriales</taxon>
        <taxon>Peptococcaceae</taxon>
        <taxon>Desulfofundulus</taxon>
    </lineage>
</organism>
<evidence type="ECO:0000256" key="2">
    <source>
        <dbReference type="ARBA" id="ARBA00004651"/>
    </source>
</evidence>
<dbReference type="EC" id="2.7.13.3" evidence="3"/>